<evidence type="ECO:0000313" key="2">
    <source>
        <dbReference type="EMBL" id="KAF8793122.1"/>
    </source>
</evidence>
<feature type="region of interest" description="Disordered" evidence="1">
    <location>
        <begin position="29"/>
        <end position="70"/>
    </location>
</feature>
<dbReference type="Proteomes" id="UP000807504">
    <property type="component" value="Unassembled WGS sequence"/>
</dbReference>
<dbReference type="EMBL" id="JABXBU010000003">
    <property type="protein sequence ID" value="KAF8793122.1"/>
    <property type="molecule type" value="Genomic_DNA"/>
</dbReference>
<proteinExistence type="predicted"/>
<organism evidence="2 3">
    <name type="scientific">Argiope bruennichi</name>
    <name type="common">Wasp spider</name>
    <name type="synonym">Aranea bruennichi</name>
    <dbReference type="NCBI Taxonomy" id="94029"/>
    <lineage>
        <taxon>Eukaryota</taxon>
        <taxon>Metazoa</taxon>
        <taxon>Ecdysozoa</taxon>
        <taxon>Arthropoda</taxon>
        <taxon>Chelicerata</taxon>
        <taxon>Arachnida</taxon>
        <taxon>Araneae</taxon>
        <taxon>Araneomorphae</taxon>
        <taxon>Entelegynae</taxon>
        <taxon>Araneoidea</taxon>
        <taxon>Araneidae</taxon>
        <taxon>Argiope</taxon>
    </lineage>
</organism>
<comment type="caution">
    <text evidence="2">The sequence shown here is derived from an EMBL/GenBank/DDBJ whole genome shotgun (WGS) entry which is preliminary data.</text>
</comment>
<protein>
    <submittedName>
        <fullName evidence="2">Uncharacterized protein</fullName>
    </submittedName>
</protein>
<reference evidence="2" key="1">
    <citation type="journal article" date="2020" name="bioRxiv">
        <title>Chromosome-level reference genome of the European wasp spider Argiope bruennichi: a resource for studies on range expansion and evolutionary adaptation.</title>
        <authorList>
            <person name="Sheffer M.M."/>
            <person name="Hoppe A."/>
            <person name="Krehenwinkel H."/>
            <person name="Uhl G."/>
            <person name="Kuss A.W."/>
            <person name="Jensen L."/>
            <person name="Jensen C."/>
            <person name="Gillespie R.G."/>
            <person name="Hoff K.J."/>
            <person name="Prost S."/>
        </authorList>
    </citation>
    <scope>NUCLEOTIDE SEQUENCE</scope>
</reference>
<evidence type="ECO:0000313" key="3">
    <source>
        <dbReference type="Proteomes" id="UP000807504"/>
    </source>
</evidence>
<dbReference type="AlphaFoldDB" id="A0A8T0FR87"/>
<keyword evidence="3" id="KW-1185">Reference proteome</keyword>
<reference evidence="2" key="2">
    <citation type="submission" date="2020-06" db="EMBL/GenBank/DDBJ databases">
        <authorList>
            <person name="Sheffer M."/>
        </authorList>
    </citation>
    <scope>NUCLEOTIDE SEQUENCE</scope>
</reference>
<sequence>MADTTTTAQEAQLSVFQSSTGQRVSFLPTNWSRNSQEGHLPAVLGGRPAIRSGGRTSASRALPERWEDAH</sequence>
<name>A0A8T0FR87_ARGBR</name>
<gene>
    <name evidence="2" type="ORF">HNY73_004645</name>
</gene>
<accession>A0A8T0FR87</accession>
<evidence type="ECO:0000256" key="1">
    <source>
        <dbReference type="SAM" id="MobiDB-lite"/>
    </source>
</evidence>